<feature type="non-terminal residue" evidence="3">
    <location>
        <position position="262"/>
    </location>
</feature>
<dbReference type="Pfam" id="PF13439">
    <property type="entry name" value="Glyco_transf_4"/>
    <property type="match status" value="1"/>
</dbReference>
<keyword evidence="1" id="KW-0808">Transferase</keyword>
<organism evidence="3">
    <name type="scientific">marine metagenome</name>
    <dbReference type="NCBI Taxonomy" id="408172"/>
    <lineage>
        <taxon>unclassified sequences</taxon>
        <taxon>metagenomes</taxon>
        <taxon>ecological metagenomes</taxon>
    </lineage>
</organism>
<dbReference type="Gene3D" id="3.40.50.2000">
    <property type="entry name" value="Glycogen Phosphorylase B"/>
    <property type="match status" value="2"/>
</dbReference>
<feature type="domain" description="Glycosyltransferase subfamily 4-like N-terminal" evidence="2">
    <location>
        <begin position="16"/>
        <end position="165"/>
    </location>
</feature>
<evidence type="ECO:0000259" key="2">
    <source>
        <dbReference type="Pfam" id="PF13439"/>
    </source>
</evidence>
<evidence type="ECO:0000256" key="1">
    <source>
        <dbReference type="ARBA" id="ARBA00022679"/>
    </source>
</evidence>
<gene>
    <name evidence="3" type="ORF">METZ01_LOCUS375259</name>
</gene>
<reference evidence="3" key="1">
    <citation type="submission" date="2018-05" db="EMBL/GenBank/DDBJ databases">
        <authorList>
            <person name="Lanie J.A."/>
            <person name="Ng W.-L."/>
            <person name="Kazmierczak K.M."/>
            <person name="Andrzejewski T.M."/>
            <person name="Davidsen T.M."/>
            <person name="Wayne K.J."/>
            <person name="Tettelin H."/>
            <person name="Glass J.I."/>
            <person name="Rusch D."/>
            <person name="Podicherti R."/>
            <person name="Tsui H.-C.T."/>
            <person name="Winkler M.E."/>
        </authorList>
    </citation>
    <scope>NUCLEOTIDE SEQUENCE</scope>
</reference>
<dbReference type="EMBL" id="UINC01137205">
    <property type="protein sequence ID" value="SVD22405.1"/>
    <property type="molecule type" value="Genomic_DNA"/>
</dbReference>
<protein>
    <recommendedName>
        <fullName evidence="2">Glycosyltransferase subfamily 4-like N-terminal domain-containing protein</fullName>
    </recommendedName>
</protein>
<dbReference type="GO" id="GO:0009103">
    <property type="term" value="P:lipopolysaccharide biosynthetic process"/>
    <property type="evidence" value="ECO:0007669"/>
    <property type="project" value="TreeGrafter"/>
</dbReference>
<evidence type="ECO:0000313" key="3">
    <source>
        <dbReference type="EMBL" id="SVD22405.1"/>
    </source>
</evidence>
<dbReference type="GO" id="GO:0016757">
    <property type="term" value="F:glycosyltransferase activity"/>
    <property type="evidence" value="ECO:0007669"/>
    <property type="project" value="TreeGrafter"/>
</dbReference>
<proteinExistence type="predicted"/>
<dbReference type="InterPro" id="IPR028098">
    <property type="entry name" value="Glyco_trans_4-like_N"/>
</dbReference>
<sequence length="262" mass="28944">MRIGIDARELTGQPTGVGRVLAGLLEVWPEDDEIILYAQKPVPSQFLAGGHRRNIVAGSHMPGAIWEQTVLPSRLRRDDVEALFSPAYGMPAAAPCGVVVGMHDCACAATPWEFGWRERKRRQWAARNAAKHAKYLLTGSHFSAHEIRRWYGVRRERIVVAKYGIGKDFGVADVDNVARVRERYALDSSSVLFVGTPLVRRNLAALSRAIDEIRSILPDVGLYGVGPETKRVGSVNNLRWLGYVPEEDLAAVYNAATVVAYP</sequence>
<dbReference type="PANTHER" id="PTHR46401">
    <property type="entry name" value="GLYCOSYLTRANSFERASE WBBK-RELATED"/>
    <property type="match status" value="1"/>
</dbReference>
<dbReference type="SUPFAM" id="SSF53756">
    <property type="entry name" value="UDP-Glycosyltransferase/glycogen phosphorylase"/>
    <property type="match status" value="1"/>
</dbReference>
<accession>A0A382TKW6</accession>
<dbReference type="AlphaFoldDB" id="A0A382TKW6"/>
<dbReference type="PANTHER" id="PTHR46401:SF2">
    <property type="entry name" value="GLYCOSYLTRANSFERASE WBBK-RELATED"/>
    <property type="match status" value="1"/>
</dbReference>
<name>A0A382TKW6_9ZZZZ</name>